<dbReference type="EMBL" id="CAWYQH010000013">
    <property type="protein sequence ID" value="CAK8674389.1"/>
    <property type="molecule type" value="Genomic_DNA"/>
</dbReference>
<feature type="signal peptide" evidence="7">
    <location>
        <begin position="1"/>
        <end position="17"/>
    </location>
</feature>
<evidence type="ECO:0000256" key="3">
    <source>
        <dbReference type="ARBA" id="ARBA00022989"/>
    </source>
</evidence>
<feature type="domain" description="G-protein coupled receptors family 1 profile" evidence="10">
    <location>
        <begin position="464"/>
        <end position="681"/>
    </location>
</feature>
<dbReference type="InterPro" id="IPR046338">
    <property type="entry name" value="GAIN_dom_sf"/>
</dbReference>
<evidence type="ECO:0000256" key="1">
    <source>
        <dbReference type="ARBA" id="ARBA00004141"/>
    </source>
</evidence>
<keyword evidence="5" id="KW-1015">Disulfide bond</keyword>
<feature type="transmembrane region" description="Helical" evidence="6">
    <location>
        <begin position="565"/>
        <end position="583"/>
    </location>
</feature>
<evidence type="ECO:0000259" key="8">
    <source>
        <dbReference type="PROSITE" id="PS50221"/>
    </source>
</evidence>
<evidence type="ECO:0000256" key="7">
    <source>
        <dbReference type="SAM" id="SignalP"/>
    </source>
</evidence>
<feature type="domain" description="GAIN-B" evidence="8">
    <location>
        <begin position="286"/>
        <end position="442"/>
    </location>
</feature>
<feature type="transmembrane region" description="Helical" evidence="6">
    <location>
        <begin position="666"/>
        <end position="687"/>
    </location>
</feature>
<evidence type="ECO:0000259" key="9">
    <source>
        <dbReference type="PROSITE" id="PS50261"/>
    </source>
</evidence>
<dbReference type="InterPro" id="IPR000832">
    <property type="entry name" value="GPCR_2_secretin-like"/>
</dbReference>
<feature type="transmembrane region" description="Helical" evidence="6">
    <location>
        <begin position="485"/>
        <end position="504"/>
    </location>
</feature>
<comment type="subcellular location">
    <subcellularLocation>
        <location evidence="1">Membrane</location>
        <topology evidence="1">Multi-pass membrane protein</topology>
    </subcellularLocation>
</comment>
<feature type="transmembrane region" description="Helical" evidence="6">
    <location>
        <begin position="524"/>
        <end position="544"/>
    </location>
</feature>
<dbReference type="Pfam" id="PF01825">
    <property type="entry name" value="GPS"/>
    <property type="match status" value="1"/>
</dbReference>
<feature type="chain" id="PRO_5047242055" evidence="7">
    <location>
        <begin position="18"/>
        <end position="759"/>
    </location>
</feature>
<organism evidence="11 12">
    <name type="scientific">Clavelina lepadiformis</name>
    <name type="common">Light-bulb sea squirt</name>
    <name type="synonym">Ascidia lepadiformis</name>
    <dbReference type="NCBI Taxonomy" id="159417"/>
    <lineage>
        <taxon>Eukaryota</taxon>
        <taxon>Metazoa</taxon>
        <taxon>Chordata</taxon>
        <taxon>Tunicata</taxon>
        <taxon>Ascidiacea</taxon>
        <taxon>Aplousobranchia</taxon>
        <taxon>Clavelinidae</taxon>
        <taxon>Clavelina</taxon>
    </lineage>
</organism>
<evidence type="ECO:0000313" key="11">
    <source>
        <dbReference type="EMBL" id="CAK8674389.1"/>
    </source>
</evidence>
<evidence type="ECO:0000256" key="4">
    <source>
        <dbReference type="ARBA" id="ARBA00023136"/>
    </source>
</evidence>
<name>A0ABP0F7H6_CLALP</name>
<gene>
    <name evidence="11" type="ORF">CVLEPA_LOCUS4091</name>
</gene>
<evidence type="ECO:0000259" key="10">
    <source>
        <dbReference type="PROSITE" id="PS50262"/>
    </source>
</evidence>
<dbReference type="Gene3D" id="1.20.1070.10">
    <property type="entry name" value="Rhodopsin 7-helix transmembrane proteins"/>
    <property type="match status" value="1"/>
</dbReference>
<dbReference type="Proteomes" id="UP001642483">
    <property type="component" value="Unassembled WGS sequence"/>
</dbReference>
<evidence type="ECO:0000256" key="5">
    <source>
        <dbReference type="ARBA" id="ARBA00023157"/>
    </source>
</evidence>
<dbReference type="InterPro" id="IPR000203">
    <property type="entry name" value="GPS"/>
</dbReference>
<accession>A0ABP0F7H6</accession>
<dbReference type="PRINTS" id="PR00249">
    <property type="entry name" value="GPCRSECRETIN"/>
</dbReference>
<proteinExistence type="predicted"/>
<keyword evidence="4 6" id="KW-0472">Membrane</keyword>
<dbReference type="InterPro" id="IPR057244">
    <property type="entry name" value="GAIN_B"/>
</dbReference>
<keyword evidence="7" id="KW-0732">Signal</keyword>
<dbReference type="InterPro" id="IPR017452">
    <property type="entry name" value="GPCR_Rhodpsn_7TM"/>
</dbReference>
<dbReference type="SMART" id="SM00303">
    <property type="entry name" value="GPS"/>
    <property type="match status" value="1"/>
</dbReference>
<reference evidence="11 12" key="1">
    <citation type="submission" date="2024-02" db="EMBL/GenBank/DDBJ databases">
        <authorList>
            <person name="Daric V."/>
            <person name="Darras S."/>
        </authorList>
    </citation>
    <scope>NUCLEOTIDE SEQUENCE [LARGE SCALE GENOMIC DNA]</scope>
</reference>
<feature type="domain" description="G-protein coupled receptors family 2 profile 2" evidence="9">
    <location>
        <begin position="447"/>
        <end position="719"/>
    </location>
</feature>
<dbReference type="PROSITE" id="PS50221">
    <property type="entry name" value="GAIN_B"/>
    <property type="match status" value="1"/>
</dbReference>
<dbReference type="PANTHER" id="PTHR12011">
    <property type="entry name" value="ADHESION G-PROTEIN COUPLED RECEPTOR"/>
    <property type="match status" value="1"/>
</dbReference>
<feature type="transmembrane region" description="Helical" evidence="6">
    <location>
        <begin position="449"/>
        <end position="473"/>
    </location>
</feature>
<feature type="transmembrane region" description="Helical" evidence="6">
    <location>
        <begin position="616"/>
        <end position="645"/>
    </location>
</feature>
<evidence type="ECO:0000256" key="2">
    <source>
        <dbReference type="ARBA" id="ARBA00022692"/>
    </source>
</evidence>
<dbReference type="PANTHER" id="PTHR12011:SF471">
    <property type="entry name" value="G-PROTEIN COUPLED RECEPTORS FAMILY 2 PROFILE 2 DOMAIN-CONTAINING PROTEIN"/>
    <property type="match status" value="1"/>
</dbReference>
<evidence type="ECO:0000313" key="12">
    <source>
        <dbReference type="Proteomes" id="UP001642483"/>
    </source>
</evidence>
<evidence type="ECO:0000256" key="6">
    <source>
        <dbReference type="SAM" id="Phobius"/>
    </source>
</evidence>
<comment type="caution">
    <text evidence="11">The sequence shown here is derived from an EMBL/GenBank/DDBJ whole genome shotgun (WGS) entry which is preliminary data.</text>
</comment>
<keyword evidence="3 6" id="KW-1133">Transmembrane helix</keyword>
<dbReference type="Gene3D" id="2.60.220.50">
    <property type="match status" value="1"/>
</dbReference>
<dbReference type="PROSITE" id="PS50262">
    <property type="entry name" value="G_PROTEIN_RECEP_F1_2"/>
    <property type="match status" value="1"/>
</dbReference>
<dbReference type="InterPro" id="IPR017981">
    <property type="entry name" value="GPCR_2-like_7TM"/>
</dbReference>
<keyword evidence="2 6" id="KW-0812">Transmembrane</keyword>
<dbReference type="Pfam" id="PF00002">
    <property type="entry name" value="7tm_2"/>
    <property type="match status" value="1"/>
</dbReference>
<sequence>MKTLLILILVFISSTPAQKDCGFEDSKDQFCGYKNNGWNRIYWIKAVEGVYCIEKHFSNRMLSTLTLTLNATDWMEIRFDYLSYSQDSGVFNLIGKSADEEKVIWSAKRDQECWQEVSVPINPNTSSALIFQSNGLVNVFLDNIRFVARGRSQSNNSVMETRTTTTKLLNTLSTLEIISKCSFKNRKLSELESIVSSATSLTTEVSTGFIKDVACLALSGNSVSKIVKLLRLLDQVADKVHVNDGEVFIATSPTVFVAVVNLPEANSKNIGNTSGVGLKVVNYPKKETGFGNESFSLYYENDITNHSSIFVPYEVIKKSKEGKVSFYSFFGDRWFYTIPSVNKIKEMEGYKESFVNSHVVLSATILDPRTPTNNLKEKMQISFRINKSSSIFGSSFCGFWVEDESYWSSEGCTKLPSSEQLLRCECNHLTNFASLFAYGNLTHDKGLDILTYVGCSISATASLCTIIALLIIWKSIKVQMRQSTKFVMMNLSLSLFLLNILILISEVPGVRSDEGKCKALAGTLHFALISAFLWMFAQAVYVFISINKPVFFKATFSSKKFIISFIFLAWGLPIVLVVLVATLKPEWYVNQANDVNPDKTPNIQGQFRCWIVPDMMLYLVIIPAAILLSFNLFLCVWTIMSFFLNKRPGEKVILRKNQVKDLERRLKRSAILFVMFGITWIFGFLIFNSSDVSLAFAYIFTIFNSLQGFALFILFIVCNKAVRDNVLERLHLPSRSLVTSKIKVPKERKTSSKINAARE</sequence>
<feature type="transmembrane region" description="Helical" evidence="6">
    <location>
        <begin position="693"/>
        <end position="717"/>
    </location>
</feature>
<protein>
    <submittedName>
        <fullName evidence="11">Uncharacterized protein</fullName>
    </submittedName>
</protein>
<dbReference type="SUPFAM" id="SSF81321">
    <property type="entry name" value="Family A G protein-coupled receptor-like"/>
    <property type="match status" value="1"/>
</dbReference>
<dbReference type="PROSITE" id="PS50261">
    <property type="entry name" value="G_PROTEIN_RECEP_F2_4"/>
    <property type="match status" value="1"/>
</dbReference>
<keyword evidence="12" id="KW-1185">Reference proteome</keyword>